<sequence length="144" mass="15838">MSFLRKLSAAFATPPPKAAVDRHLAMAVLLLETARADFERSPEELELIRQQLARGLQLDAVQTDALIERAADSAGTAVSLHEFVAALNHELDADGKRELLVWLWQVALADGHIEPREEALIRQLADLLFVPHADFVRTRIAAGG</sequence>
<gene>
    <name evidence="2" type="ORF">G7Y85_11480</name>
</gene>
<dbReference type="SUPFAM" id="SSF158682">
    <property type="entry name" value="TerB-like"/>
    <property type="match status" value="1"/>
</dbReference>
<protein>
    <submittedName>
        <fullName evidence="2">TerB family tellurite resistance protein</fullName>
    </submittedName>
</protein>
<accession>A0A6M2BRZ3</accession>
<keyword evidence="3" id="KW-1185">Reference proteome</keyword>
<dbReference type="AlphaFoldDB" id="A0A6M2BRZ3"/>
<evidence type="ECO:0000313" key="2">
    <source>
        <dbReference type="EMBL" id="NGY05392.1"/>
    </source>
</evidence>
<dbReference type="RefSeq" id="WP_166256777.1">
    <property type="nucleotide sequence ID" value="NZ_JAAMOW010000005.1"/>
</dbReference>
<dbReference type="Gene3D" id="1.10.3680.10">
    <property type="entry name" value="TerB-like"/>
    <property type="match status" value="1"/>
</dbReference>
<dbReference type="EMBL" id="JAAMOW010000005">
    <property type="protein sequence ID" value="NGY05392.1"/>
    <property type="molecule type" value="Genomic_DNA"/>
</dbReference>
<dbReference type="Proteomes" id="UP000472676">
    <property type="component" value="Unassembled WGS sequence"/>
</dbReference>
<organism evidence="2 3">
    <name type="scientific">Solimonas terrae</name>
    <dbReference type="NCBI Taxonomy" id="1396819"/>
    <lineage>
        <taxon>Bacteria</taxon>
        <taxon>Pseudomonadati</taxon>
        <taxon>Pseudomonadota</taxon>
        <taxon>Gammaproteobacteria</taxon>
        <taxon>Nevskiales</taxon>
        <taxon>Nevskiaceae</taxon>
        <taxon>Solimonas</taxon>
    </lineage>
</organism>
<dbReference type="Pfam" id="PF05099">
    <property type="entry name" value="TerB"/>
    <property type="match status" value="1"/>
</dbReference>
<dbReference type="InterPro" id="IPR007791">
    <property type="entry name" value="DjlA_N"/>
</dbReference>
<evidence type="ECO:0000313" key="3">
    <source>
        <dbReference type="Proteomes" id="UP000472676"/>
    </source>
</evidence>
<dbReference type="CDD" id="cd07313">
    <property type="entry name" value="terB_like_2"/>
    <property type="match status" value="1"/>
</dbReference>
<dbReference type="InterPro" id="IPR029024">
    <property type="entry name" value="TerB-like"/>
</dbReference>
<comment type="caution">
    <text evidence="2">The sequence shown here is derived from an EMBL/GenBank/DDBJ whole genome shotgun (WGS) entry which is preliminary data.</text>
</comment>
<proteinExistence type="predicted"/>
<evidence type="ECO:0000259" key="1">
    <source>
        <dbReference type="Pfam" id="PF05099"/>
    </source>
</evidence>
<feature type="domain" description="Co-chaperone DjlA N-terminal" evidence="1">
    <location>
        <begin position="23"/>
        <end position="139"/>
    </location>
</feature>
<reference evidence="2 3" key="1">
    <citation type="journal article" date="2014" name="Int. J. Syst. Evol. Microbiol.">
        <title>Solimonas terrae sp. nov., isolated from soil.</title>
        <authorList>
            <person name="Kim S.J."/>
            <person name="Moon J.Y."/>
            <person name="Weon H.Y."/>
            <person name="Ahn J.H."/>
            <person name="Chen W.M."/>
            <person name="Kwon S.W."/>
        </authorList>
    </citation>
    <scope>NUCLEOTIDE SEQUENCE [LARGE SCALE GENOMIC DNA]</scope>
    <source>
        <strain evidence="2 3">KIS83-12</strain>
    </source>
</reference>
<name>A0A6M2BRZ3_9GAMM</name>